<dbReference type="GO" id="GO:0005524">
    <property type="term" value="F:ATP binding"/>
    <property type="evidence" value="ECO:0007669"/>
    <property type="project" value="UniProtKB-KW"/>
</dbReference>
<proteinExistence type="predicted"/>
<reference evidence="5 6" key="1">
    <citation type="submission" date="2024-09" db="EMBL/GenBank/DDBJ databases">
        <authorList>
            <person name="Sun Q."/>
            <person name="Mori K."/>
        </authorList>
    </citation>
    <scope>NUCLEOTIDE SEQUENCE [LARGE SCALE GENOMIC DNA]</scope>
    <source>
        <strain evidence="5 6">JCM 13503</strain>
    </source>
</reference>
<comment type="caution">
    <text evidence="5">The sequence shown here is derived from an EMBL/GenBank/DDBJ whole genome shotgun (WGS) entry which is preliminary data.</text>
</comment>
<dbReference type="Proteomes" id="UP001589733">
    <property type="component" value="Unassembled WGS sequence"/>
</dbReference>
<gene>
    <name evidence="5" type="ORF">ACFFLM_18530</name>
</gene>
<evidence type="ECO:0000256" key="3">
    <source>
        <dbReference type="ARBA" id="ARBA00022840"/>
    </source>
</evidence>
<dbReference type="Pfam" id="PF00005">
    <property type="entry name" value="ABC_tran"/>
    <property type="match status" value="1"/>
</dbReference>
<name>A0ABV6B2M9_9DEIO</name>
<keyword evidence="1" id="KW-0813">Transport</keyword>
<dbReference type="InterPro" id="IPR027417">
    <property type="entry name" value="P-loop_NTPase"/>
</dbReference>
<keyword evidence="2" id="KW-0547">Nucleotide-binding</keyword>
<dbReference type="PANTHER" id="PTHR42939:SF1">
    <property type="entry name" value="ABC TRANSPORTER ATP-BINDING PROTEIN ALBC-RELATED"/>
    <property type="match status" value="1"/>
</dbReference>
<dbReference type="EMBL" id="JBHLYR010000059">
    <property type="protein sequence ID" value="MFB9993955.1"/>
    <property type="molecule type" value="Genomic_DNA"/>
</dbReference>
<dbReference type="InterPro" id="IPR051782">
    <property type="entry name" value="ABC_Transporter_VariousFunc"/>
</dbReference>
<evidence type="ECO:0000256" key="2">
    <source>
        <dbReference type="ARBA" id="ARBA00022741"/>
    </source>
</evidence>
<keyword evidence="3 5" id="KW-0067">ATP-binding</keyword>
<keyword evidence="6" id="KW-1185">Reference proteome</keyword>
<sequence length="166" mass="18439">MLDIDSLCKKIEDKQIISNPSFELTSNLFLITGKNGVGKTTLLKILAGLILPTSGGVKFHNKSTNAALQKISYAPSRLTFGLNLPTQFFLQTLLRSKGKHLSSRELDQIYREWLIPSDAKSVSDLSFGNIQKINLTQALNSNSGIYIFDEPTNGLDKESRGIFYKN</sequence>
<dbReference type="RefSeq" id="WP_380013796.1">
    <property type="nucleotide sequence ID" value="NZ_JBHLYR010000059.1"/>
</dbReference>
<feature type="domain" description="ABC transporter" evidence="4">
    <location>
        <begin position="28"/>
        <end position="153"/>
    </location>
</feature>
<evidence type="ECO:0000313" key="5">
    <source>
        <dbReference type="EMBL" id="MFB9993955.1"/>
    </source>
</evidence>
<dbReference type="PANTHER" id="PTHR42939">
    <property type="entry name" value="ABC TRANSPORTER ATP-BINDING PROTEIN ALBC-RELATED"/>
    <property type="match status" value="1"/>
</dbReference>
<protein>
    <submittedName>
        <fullName evidence="5">ATP-binding cassette domain-containing protein</fullName>
    </submittedName>
</protein>
<dbReference type="SUPFAM" id="SSF52540">
    <property type="entry name" value="P-loop containing nucleoside triphosphate hydrolases"/>
    <property type="match status" value="1"/>
</dbReference>
<evidence type="ECO:0000313" key="6">
    <source>
        <dbReference type="Proteomes" id="UP001589733"/>
    </source>
</evidence>
<dbReference type="Gene3D" id="3.40.50.300">
    <property type="entry name" value="P-loop containing nucleotide triphosphate hydrolases"/>
    <property type="match status" value="1"/>
</dbReference>
<evidence type="ECO:0000259" key="4">
    <source>
        <dbReference type="Pfam" id="PF00005"/>
    </source>
</evidence>
<accession>A0ABV6B2M9</accession>
<evidence type="ECO:0000256" key="1">
    <source>
        <dbReference type="ARBA" id="ARBA00022448"/>
    </source>
</evidence>
<organism evidence="5 6">
    <name type="scientific">Deinococcus oregonensis</name>
    <dbReference type="NCBI Taxonomy" id="1805970"/>
    <lineage>
        <taxon>Bacteria</taxon>
        <taxon>Thermotogati</taxon>
        <taxon>Deinococcota</taxon>
        <taxon>Deinococci</taxon>
        <taxon>Deinococcales</taxon>
        <taxon>Deinococcaceae</taxon>
        <taxon>Deinococcus</taxon>
    </lineage>
</organism>
<dbReference type="InterPro" id="IPR003439">
    <property type="entry name" value="ABC_transporter-like_ATP-bd"/>
</dbReference>